<dbReference type="PANTHER" id="PTHR39550:SF1">
    <property type="entry name" value="SLL0658 PROTEIN"/>
    <property type="match status" value="1"/>
</dbReference>
<proteinExistence type="predicted"/>
<protein>
    <submittedName>
        <fullName evidence="1">DUF3368 domain-containing protein</fullName>
    </submittedName>
</protein>
<name>A0A6B0SV84_9EURY</name>
<dbReference type="InterPro" id="IPR021799">
    <property type="entry name" value="PIN-like_prokaryotic"/>
</dbReference>
<dbReference type="Pfam" id="PF11848">
    <property type="entry name" value="DUF3368"/>
    <property type="match status" value="1"/>
</dbReference>
<dbReference type="PANTHER" id="PTHR39550">
    <property type="entry name" value="SLL0658 PROTEIN"/>
    <property type="match status" value="1"/>
</dbReference>
<sequence length="164" mass="17722">MPTEQVVVADTSPLLNLALIDQLELLETQFPSLLVPEQVWDELTAGEAGTESLRTARKGDLFTLVSVEQTPLFTELANELDRGETAAICHAVETDADLVLIDEADGREVARRHELSVTGAIGILLRAAKNGAIDLETELDALQEAGFWISSDLREQALAAVEGE</sequence>
<keyword evidence="2" id="KW-1185">Reference proteome</keyword>
<evidence type="ECO:0000313" key="1">
    <source>
        <dbReference type="EMBL" id="MXR40523.1"/>
    </source>
</evidence>
<accession>A0A6B0SV84</accession>
<gene>
    <name evidence="1" type="ORF">GRX01_04060</name>
</gene>
<dbReference type="OrthoDB" id="323844at2157"/>
<dbReference type="AlphaFoldDB" id="A0A6B0SV84"/>
<dbReference type="Proteomes" id="UP000437065">
    <property type="component" value="Unassembled WGS sequence"/>
</dbReference>
<dbReference type="RefSeq" id="WP_159663685.1">
    <property type="nucleotide sequence ID" value="NZ_WUUS01000002.1"/>
</dbReference>
<organism evidence="1 2">
    <name type="scientific">Halobaculum saliterrae</name>
    <dbReference type="NCBI Taxonomy" id="2073113"/>
    <lineage>
        <taxon>Archaea</taxon>
        <taxon>Methanobacteriati</taxon>
        <taxon>Methanobacteriota</taxon>
        <taxon>Stenosarchaea group</taxon>
        <taxon>Halobacteria</taxon>
        <taxon>Halobacteriales</taxon>
        <taxon>Haloferacaceae</taxon>
        <taxon>Halobaculum</taxon>
    </lineage>
</organism>
<dbReference type="EMBL" id="WUUS01000002">
    <property type="protein sequence ID" value="MXR40523.1"/>
    <property type="molecule type" value="Genomic_DNA"/>
</dbReference>
<reference evidence="1 2" key="1">
    <citation type="submission" date="2019-12" db="EMBL/GenBank/DDBJ databases">
        <title>Isolation and characterization of three novel carbon monoxide-oxidizing members of Halobacteria from salione crusts and soils.</title>
        <authorList>
            <person name="Myers M.R."/>
            <person name="King G.M."/>
        </authorList>
    </citation>
    <scope>NUCLEOTIDE SEQUENCE [LARGE SCALE GENOMIC DNA]</scope>
    <source>
        <strain evidence="1 2">WSA2</strain>
    </source>
</reference>
<comment type="caution">
    <text evidence="1">The sequence shown here is derived from an EMBL/GenBank/DDBJ whole genome shotgun (WGS) entry which is preliminary data.</text>
</comment>
<evidence type="ECO:0000313" key="2">
    <source>
        <dbReference type="Proteomes" id="UP000437065"/>
    </source>
</evidence>